<reference evidence="5" key="1">
    <citation type="submission" date="2020-10" db="EMBL/GenBank/DDBJ databases">
        <authorList>
            <person name="Gilroy R."/>
        </authorList>
    </citation>
    <scope>NUCLEOTIDE SEQUENCE</scope>
    <source>
        <strain evidence="5">4920</strain>
    </source>
</reference>
<protein>
    <recommendedName>
        <fullName evidence="2">GTP cyclohydrolase 1 type 2 homolog</fullName>
    </recommendedName>
</protein>
<feature type="binding site" evidence="4">
    <location>
        <position position="227"/>
    </location>
    <ligand>
        <name>a divalent metal cation</name>
        <dbReference type="ChEBI" id="CHEBI:60240"/>
        <label>1</label>
    </ligand>
</feature>
<dbReference type="PANTHER" id="PTHR13799">
    <property type="entry name" value="NGG1 INTERACTING FACTOR 3"/>
    <property type="match status" value="1"/>
</dbReference>
<dbReference type="GO" id="GO:0046872">
    <property type="term" value="F:metal ion binding"/>
    <property type="evidence" value="ECO:0007669"/>
    <property type="project" value="UniProtKB-KW"/>
</dbReference>
<evidence type="ECO:0000256" key="4">
    <source>
        <dbReference type="PIRSR" id="PIRSR602678-1"/>
    </source>
</evidence>
<dbReference type="SUPFAM" id="SSF102705">
    <property type="entry name" value="NIF3 (NGG1p interacting factor 3)-like"/>
    <property type="match status" value="1"/>
</dbReference>
<dbReference type="NCBIfam" id="TIGR00486">
    <property type="entry name" value="YbgI_SA1388"/>
    <property type="match status" value="1"/>
</dbReference>
<dbReference type="FunFam" id="3.40.1390.30:FF:000001">
    <property type="entry name" value="GTP cyclohydrolase 1 type 2"/>
    <property type="match status" value="1"/>
</dbReference>
<gene>
    <name evidence="5" type="ORF">IAC74_01340</name>
</gene>
<evidence type="ECO:0000256" key="3">
    <source>
        <dbReference type="ARBA" id="ARBA00022723"/>
    </source>
</evidence>
<dbReference type="InterPro" id="IPR002678">
    <property type="entry name" value="DUF34/NIF3"/>
</dbReference>
<organism evidence="5 6">
    <name type="scientific">Candidatus Aphodoplasma excrementigallinarum</name>
    <dbReference type="NCBI Taxonomy" id="2840673"/>
    <lineage>
        <taxon>Bacteria</taxon>
        <taxon>Bacillati</taxon>
        <taxon>Bacillota</taxon>
        <taxon>Clostridia</taxon>
        <taxon>Eubacteriales</taxon>
        <taxon>Candidatus Aphodoplasma</taxon>
    </lineage>
</organism>
<evidence type="ECO:0000313" key="5">
    <source>
        <dbReference type="EMBL" id="HIV02189.1"/>
    </source>
</evidence>
<dbReference type="PANTHER" id="PTHR13799:SF14">
    <property type="entry name" value="GTP CYCLOHYDROLASE 1 TYPE 2 HOMOLOG"/>
    <property type="match status" value="1"/>
</dbReference>
<sequence length="261" mass="28325">MKCKEIAAVIEQLTPRSLAYEWDNVGLLFGDMEQEVTRLLLTLDMDIGVAQEAARLGAQMVVGHHPILFDPVSRVTAQTPDGRLLQTLARNSVSYYAAHTNLDIAKGGLNDLLAKKFRLKHVELLEPVETAGEGIGRIGDLDAPITLLALAERVKKALGIENLRYAGDEDALVSRIAVNSGGGASLIDAALSHGADVFITGDYKYAQIRGCLDNGMKVIDVGHYDSEILVCELLQEYLTPRIGSSVEILLTEANKNVVKFL</sequence>
<feature type="binding site" evidence="4">
    <location>
        <position position="103"/>
    </location>
    <ligand>
        <name>a divalent metal cation</name>
        <dbReference type="ChEBI" id="CHEBI:60240"/>
        <label>1</label>
    </ligand>
</feature>
<comment type="similarity">
    <text evidence="1">Belongs to the GTP cyclohydrolase I type 2/NIF3 family.</text>
</comment>
<evidence type="ECO:0000256" key="2">
    <source>
        <dbReference type="ARBA" id="ARBA00022112"/>
    </source>
</evidence>
<dbReference type="InterPro" id="IPR036069">
    <property type="entry name" value="DUF34/NIF3_sf"/>
</dbReference>
<proteinExistence type="inferred from homology"/>
<dbReference type="Proteomes" id="UP000886743">
    <property type="component" value="Unassembled WGS sequence"/>
</dbReference>
<evidence type="ECO:0000256" key="1">
    <source>
        <dbReference type="ARBA" id="ARBA00006964"/>
    </source>
</evidence>
<dbReference type="EMBL" id="DVOF01000039">
    <property type="protein sequence ID" value="HIV02189.1"/>
    <property type="molecule type" value="Genomic_DNA"/>
</dbReference>
<dbReference type="Gene3D" id="3.40.1390.30">
    <property type="entry name" value="NIF3 (NGG1p interacting factor 3)-like"/>
    <property type="match status" value="2"/>
</dbReference>
<dbReference type="AlphaFoldDB" id="A0A9D1NFI1"/>
<feature type="binding site" evidence="4">
    <location>
        <position position="64"/>
    </location>
    <ligand>
        <name>a divalent metal cation</name>
        <dbReference type="ChEBI" id="CHEBI:60240"/>
        <label>2</label>
    </ligand>
</feature>
<feature type="binding site" evidence="4">
    <location>
        <position position="65"/>
    </location>
    <ligand>
        <name>a divalent metal cation</name>
        <dbReference type="ChEBI" id="CHEBI:60240"/>
        <label>1</label>
    </ligand>
</feature>
<comment type="caution">
    <text evidence="5">The sequence shown here is derived from an EMBL/GenBank/DDBJ whole genome shotgun (WGS) entry which is preliminary data.</text>
</comment>
<keyword evidence="3 4" id="KW-0479">Metal-binding</keyword>
<reference evidence="5" key="2">
    <citation type="journal article" date="2021" name="PeerJ">
        <title>Extensive microbial diversity within the chicken gut microbiome revealed by metagenomics and culture.</title>
        <authorList>
            <person name="Gilroy R."/>
            <person name="Ravi A."/>
            <person name="Getino M."/>
            <person name="Pursley I."/>
            <person name="Horton D.L."/>
            <person name="Alikhan N.F."/>
            <person name="Baker D."/>
            <person name="Gharbi K."/>
            <person name="Hall N."/>
            <person name="Watson M."/>
            <person name="Adriaenssens E.M."/>
            <person name="Foster-Nyarko E."/>
            <person name="Jarju S."/>
            <person name="Secka A."/>
            <person name="Antonio M."/>
            <person name="Oren A."/>
            <person name="Chaudhuri R.R."/>
            <person name="La Ragione R."/>
            <person name="Hildebrand F."/>
            <person name="Pallen M.J."/>
        </authorList>
    </citation>
    <scope>NUCLEOTIDE SEQUENCE</scope>
    <source>
        <strain evidence="5">4920</strain>
    </source>
</reference>
<dbReference type="Pfam" id="PF01784">
    <property type="entry name" value="DUF34_NIF3"/>
    <property type="match status" value="1"/>
</dbReference>
<evidence type="ECO:0000313" key="6">
    <source>
        <dbReference type="Proteomes" id="UP000886743"/>
    </source>
</evidence>
<accession>A0A9D1NFI1</accession>
<feature type="binding site" evidence="4">
    <location>
        <position position="223"/>
    </location>
    <ligand>
        <name>a divalent metal cation</name>
        <dbReference type="ChEBI" id="CHEBI:60240"/>
        <label>1</label>
    </ligand>
</feature>
<dbReference type="GO" id="GO:0005737">
    <property type="term" value="C:cytoplasm"/>
    <property type="evidence" value="ECO:0007669"/>
    <property type="project" value="TreeGrafter"/>
</dbReference>
<name>A0A9D1NFI1_9FIRM</name>